<dbReference type="PANTHER" id="PTHR45736">
    <property type="entry name" value="ZINC FINGER MYM-TYPE PROTEIN"/>
    <property type="match status" value="1"/>
</dbReference>
<name>A0A3P9DKJ7_9CICH</name>
<dbReference type="InterPro" id="IPR010507">
    <property type="entry name" value="Znf_MYM"/>
</dbReference>
<evidence type="ECO:0000313" key="8">
    <source>
        <dbReference type="Proteomes" id="UP000265160"/>
    </source>
</evidence>
<dbReference type="SUPFAM" id="SSF57716">
    <property type="entry name" value="Glucocorticoid receptor-like (DNA-binding domain)"/>
    <property type="match status" value="1"/>
</dbReference>
<evidence type="ECO:0000256" key="4">
    <source>
        <dbReference type="ARBA" id="ARBA00022833"/>
    </source>
</evidence>
<feature type="domain" description="TRASH" evidence="6">
    <location>
        <begin position="278"/>
        <end position="314"/>
    </location>
</feature>
<dbReference type="GeneTree" id="ENSGT00940000166582"/>
<dbReference type="Proteomes" id="UP000265160">
    <property type="component" value="LG22"/>
</dbReference>
<dbReference type="AlphaFoldDB" id="A0A3P9DKJ7"/>
<dbReference type="PANTHER" id="PTHR45736:SF5">
    <property type="entry name" value="ZINC FINGER MYM-TYPE PROTEIN 4"/>
    <property type="match status" value="1"/>
</dbReference>
<feature type="domain" description="TRASH" evidence="6">
    <location>
        <begin position="230"/>
        <end position="268"/>
    </location>
</feature>
<dbReference type="SMART" id="SM00746">
    <property type="entry name" value="TRASH"/>
    <property type="match status" value="7"/>
</dbReference>
<feature type="domain" description="TRASH" evidence="6">
    <location>
        <begin position="72"/>
        <end position="108"/>
    </location>
</feature>
<dbReference type="InterPro" id="IPR011017">
    <property type="entry name" value="TRASH_dom"/>
</dbReference>
<feature type="compositionally biased region" description="Acidic residues" evidence="5">
    <location>
        <begin position="1"/>
        <end position="10"/>
    </location>
</feature>
<feature type="domain" description="TRASH" evidence="6">
    <location>
        <begin position="465"/>
        <end position="500"/>
    </location>
</feature>
<keyword evidence="4" id="KW-0862">Zinc</keyword>
<evidence type="ECO:0000256" key="1">
    <source>
        <dbReference type="ARBA" id="ARBA00022723"/>
    </source>
</evidence>
<keyword evidence="8" id="KW-1185">Reference proteome</keyword>
<dbReference type="GO" id="GO:0008270">
    <property type="term" value="F:zinc ion binding"/>
    <property type="evidence" value="ECO:0007669"/>
    <property type="project" value="UniProtKB-KW"/>
</dbReference>
<dbReference type="Pfam" id="PF06467">
    <property type="entry name" value="zf-FCS"/>
    <property type="match status" value="1"/>
</dbReference>
<dbReference type="InterPro" id="IPR051284">
    <property type="entry name" value="ZnF_MYMT-QRICH1"/>
</dbReference>
<accession>A0A3P9DKJ7</accession>
<evidence type="ECO:0000313" key="7">
    <source>
        <dbReference type="Ensembl" id="ENSMZEP00005034883.1"/>
    </source>
</evidence>
<evidence type="ECO:0000256" key="3">
    <source>
        <dbReference type="ARBA" id="ARBA00022771"/>
    </source>
</evidence>
<organism evidence="7 8">
    <name type="scientific">Maylandia zebra</name>
    <name type="common">zebra mbuna</name>
    <dbReference type="NCBI Taxonomy" id="106582"/>
    <lineage>
        <taxon>Eukaryota</taxon>
        <taxon>Metazoa</taxon>
        <taxon>Chordata</taxon>
        <taxon>Craniata</taxon>
        <taxon>Vertebrata</taxon>
        <taxon>Euteleostomi</taxon>
        <taxon>Actinopterygii</taxon>
        <taxon>Neopterygii</taxon>
        <taxon>Teleostei</taxon>
        <taxon>Neoteleostei</taxon>
        <taxon>Acanthomorphata</taxon>
        <taxon>Ovalentaria</taxon>
        <taxon>Cichlomorphae</taxon>
        <taxon>Cichliformes</taxon>
        <taxon>Cichlidae</taxon>
        <taxon>African cichlids</taxon>
        <taxon>Pseudocrenilabrinae</taxon>
        <taxon>Haplochromini</taxon>
        <taxon>Maylandia</taxon>
        <taxon>Maylandia zebra complex</taxon>
    </lineage>
</organism>
<feature type="region of interest" description="Disordered" evidence="5">
    <location>
        <begin position="1"/>
        <end position="27"/>
    </location>
</feature>
<feature type="domain" description="TRASH" evidence="6">
    <location>
        <begin position="162"/>
        <end position="192"/>
    </location>
</feature>
<reference evidence="7" key="3">
    <citation type="submission" date="2025-09" db="UniProtKB">
        <authorList>
            <consortium name="Ensembl"/>
        </authorList>
    </citation>
    <scope>IDENTIFICATION</scope>
</reference>
<sequence>KDEPVDEEYEQALMSSSSTASVKDEPNTARVRHTLLKDLWSYEDLRIGSVYSESSETQTLPIVSPPSSHMFCAHCKKSLMKGQTAFQRKGSPALFCSTTCLSLSQARGTRVDVILAPDLKGLMKEFCGQICLTSFNYKKTVSNFRKTAVAVKALQTVPQSLCSMCTRYCVILSGAVHKMCSDACFNRFRTVNNLSMAGCANCGSYCHSKPTCGKQSQLTFSKITKMTQPCTMCRTARFVAEMVDSKNSDDSVDLFCSSSCVMAYKVQTVSSSGARINCDNCGKNSVPSYHLAMSDTSIRNFCTLPCVMAFQVNVFTKLPMGSSQIQPVSTTPVQQEAKVLTFLMICIFCVCVQDKMVFLCSVDCSHEFKKANNVTSVCEYCMIEKITRDVKRVNNKDCYFCSDGCKLLFRHDLSKNWGKHCHSCVYCHSVSKKLVTAQYGGSTEEFCSEECRSKYTMLFCHVAKCDTCGRKGKLKQSLPMLGEVKHFCDLSCLLQFCCETVATQGEVVKGAYRFVAVLLSASTGEATPVIANVISLAGTPKGKPNTSDRKIILYYQHSDRNGEDSSSSPTKILKNKALLCRPLVQNKGVSCKTQTVDVEAQTGKRSTQAVSLSGQHLRFTLCLKSFK</sequence>
<evidence type="ECO:0000259" key="6">
    <source>
        <dbReference type="SMART" id="SM00746"/>
    </source>
</evidence>
<protein>
    <submittedName>
        <fullName evidence="7">Zinc finger MYM-type protein 4-like</fullName>
    </submittedName>
</protein>
<evidence type="ECO:0000256" key="5">
    <source>
        <dbReference type="SAM" id="MobiDB-lite"/>
    </source>
</evidence>
<reference evidence="7" key="2">
    <citation type="submission" date="2025-08" db="UniProtKB">
        <authorList>
            <consortium name="Ensembl"/>
        </authorList>
    </citation>
    <scope>IDENTIFICATION</scope>
</reference>
<keyword evidence="1" id="KW-0479">Metal-binding</keyword>
<feature type="domain" description="TRASH" evidence="6">
    <location>
        <begin position="424"/>
        <end position="459"/>
    </location>
</feature>
<reference evidence="7 8" key="1">
    <citation type="journal article" date="2014" name="Nature">
        <title>The genomic substrate for adaptive radiation in African cichlid fish.</title>
        <authorList>
            <person name="Brawand D."/>
            <person name="Wagner C.E."/>
            <person name="Li Y.I."/>
            <person name="Malinsky M."/>
            <person name="Keller I."/>
            <person name="Fan S."/>
            <person name="Simakov O."/>
            <person name="Ng A.Y."/>
            <person name="Lim Z.W."/>
            <person name="Bezault E."/>
            <person name="Turner-Maier J."/>
            <person name="Johnson J."/>
            <person name="Alcazar R."/>
            <person name="Noh H.J."/>
            <person name="Russell P."/>
            <person name="Aken B."/>
            <person name="Alfoldi J."/>
            <person name="Amemiya C."/>
            <person name="Azzouzi N."/>
            <person name="Baroiller J.F."/>
            <person name="Barloy-Hubler F."/>
            <person name="Berlin A."/>
            <person name="Bloomquist R."/>
            <person name="Carleton K.L."/>
            <person name="Conte M.A."/>
            <person name="D'Cotta H."/>
            <person name="Eshel O."/>
            <person name="Gaffney L."/>
            <person name="Galibert F."/>
            <person name="Gante H.F."/>
            <person name="Gnerre S."/>
            <person name="Greuter L."/>
            <person name="Guyon R."/>
            <person name="Haddad N.S."/>
            <person name="Haerty W."/>
            <person name="Harris R.M."/>
            <person name="Hofmann H.A."/>
            <person name="Hourlier T."/>
            <person name="Hulata G."/>
            <person name="Jaffe D.B."/>
            <person name="Lara M."/>
            <person name="Lee A.P."/>
            <person name="MacCallum I."/>
            <person name="Mwaiko S."/>
            <person name="Nikaido M."/>
            <person name="Nishihara H."/>
            <person name="Ozouf-Costaz C."/>
            <person name="Penman D.J."/>
            <person name="Przybylski D."/>
            <person name="Rakotomanga M."/>
            <person name="Renn S.C.P."/>
            <person name="Ribeiro F.J."/>
            <person name="Ron M."/>
            <person name="Salzburger W."/>
            <person name="Sanchez-Pulido L."/>
            <person name="Santos M.E."/>
            <person name="Searle S."/>
            <person name="Sharpe T."/>
            <person name="Swofford R."/>
            <person name="Tan F.J."/>
            <person name="Williams L."/>
            <person name="Young S."/>
            <person name="Yin S."/>
            <person name="Okada N."/>
            <person name="Kocher T.D."/>
            <person name="Miska E.A."/>
            <person name="Lander E.S."/>
            <person name="Venkatesh B."/>
            <person name="Fernald R.D."/>
            <person name="Meyer A."/>
            <person name="Ponting C.P."/>
            <person name="Streelman J.T."/>
            <person name="Lindblad-Toh K."/>
            <person name="Seehausen O."/>
            <person name="Di Palma F."/>
        </authorList>
    </citation>
    <scope>NUCLEOTIDE SEQUENCE</scope>
</reference>
<feature type="domain" description="TRASH" evidence="6">
    <location>
        <begin position="378"/>
        <end position="413"/>
    </location>
</feature>
<proteinExistence type="predicted"/>
<dbReference type="Pfam" id="PF24900">
    <property type="entry name" value="TRASH_ZMYM4"/>
    <property type="match status" value="1"/>
</dbReference>
<evidence type="ECO:0000256" key="2">
    <source>
        <dbReference type="ARBA" id="ARBA00022737"/>
    </source>
</evidence>
<keyword evidence="3" id="KW-0863">Zinc-finger</keyword>
<keyword evidence="2" id="KW-0677">Repeat</keyword>
<dbReference type="Ensembl" id="ENSMZET00005036127.1">
    <property type="protein sequence ID" value="ENSMZEP00005034883.1"/>
    <property type="gene ID" value="ENSMZEG00005026063.1"/>
</dbReference>